<evidence type="ECO:0000256" key="1">
    <source>
        <dbReference type="ARBA" id="ARBA00004141"/>
    </source>
</evidence>
<evidence type="ECO:0000256" key="3">
    <source>
        <dbReference type="ARBA" id="ARBA00022692"/>
    </source>
</evidence>
<evidence type="ECO:0000256" key="5">
    <source>
        <dbReference type="ARBA" id="ARBA00023136"/>
    </source>
</evidence>
<evidence type="ECO:0000256" key="2">
    <source>
        <dbReference type="ARBA" id="ARBA00005982"/>
    </source>
</evidence>
<accession>A0A2N9HUG6</accession>
<name>A0A2N9HUG6_FAGSY</name>
<sequence>MSLIANLVVYLHSEYNMDNVCSTNVFDIWSGFTNFLPLVGAFIGDTYLGRFHILLLGTATSTSLMVMGTMALSARSGGARPYNIAFGADQLDTTAEKGRAQLKSYCNWWKFLCTPSWYICVKSKGSIFANMAKVITATYRMRGSTTGKPSPQSFYDPPMIGSQPHRMKLAHIDRFKLLDKAAVITDPSELNNQGKPKNGWRLCSLQQVKELKCMIGVLPVWLTRIGCFVAMTQMSSFSVLQAIQMNKSVEKFHQPGLASHL</sequence>
<evidence type="ECO:0000256" key="4">
    <source>
        <dbReference type="ARBA" id="ARBA00022989"/>
    </source>
</evidence>
<dbReference type="Gene3D" id="1.20.1250.20">
    <property type="entry name" value="MFS general substrate transporter like domains"/>
    <property type="match status" value="2"/>
</dbReference>
<keyword evidence="5 6" id="KW-0472">Membrane</keyword>
<protein>
    <submittedName>
        <fullName evidence="7">Uncharacterized protein</fullName>
    </submittedName>
</protein>
<comment type="subcellular location">
    <subcellularLocation>
        <location evidence="1">Membrane</location>
        <topology evidence="1">Multi-pass membrane protein</topology>
    </subcellularLocation>
</comment>
<feature type="transmembrane region" description="Helical" evidence="6">
    <location>
        <begin position="51"/>
        <end position="72"/>
    </location>
</feature>
<gene>
    <name evidence="7" type="ORF">FSB_LOCUS43557</name>
</gene>
<dbReference type="GO" id="GO:0016020">
    <property type="term" value="C:membrane"/>
    <property type="evidence" value="ECO:0007669"/>
    <property type="project" value="UniProtKB-SubCell"/>
</dbReference>
<dbReference type="Pfam" id="PF00854">
    <property type="entry name" value="PTR2"/>
    <property type="match status" value="1"/>
</dbReference>
<dbReference type="InterPro" id="IPR000109">
    <property type="entry name" value="POT_fam"/>
</dbReference>
<dbReference type="AlphaFoldDB" id="A0A2N9HUG6"/>
<evidence type="ECO:0000313" key="7">
    <source>
        <dbReference type="EMBL" id="SPD15675.1"/>
    </source>
</evidence>
<dbReference type="PANTHER" id="PTHR11654">
    <property type="entry name" value="OLIGOPEPTIDE TRANSPORTER-RELATED"/>
    <property type="match status" value="1"/>
</dbReference>
<dbReference type="GO" id="GO:0022857">
    <property type="term" value="F:transmembrane transporter activity"/>
    <property type="evidence" value="ECO:0007669"/>
    <property type="project" value="InterPro"/>
</dbReference>
<organism evidence="7">
    <name type="scientific">Fagus sylvatica</name>
    <name type="common">Beechnut</name>
    <dbReference type="NCBI Taxonomy" id="28930"/>
    <lineage>
        <taxon>Eukaryota</taxon>
        <taxon>Viridiplantae</taxon>
        <taxon>Streptophyta</taxon>
        <taxon>Embryophyta</taxon>
        <taxon>Tracheophyta</taxon>
        <taxon>Spermatophyta</taxon>
        <taxon>Magnoliopsida</taxon>
        <taxon>eudicotyledons</taxon>
        <taxon>Gunneridae</taxon>
        <taxon>Pentapetalae</taxon>
        <taxon>rosids</taxon>
        <taxon>fabids</taxon>
        <taxon>Fagales</taxon>
        <taxon>Fagaceae</taxon>
        <taxon>Fagus</taxon>
    </lineage>
</organism>
<keyword evidence="4 6" id="KW-1133">Transmembrane helix</keyword>
<reference evidence="7" key="1">
    <citation type="submission" date="2018-02" db="EMBL/GenBank/DDBJ databases">
        <authorList>
            <person name="Cohen D.B."/>
            <person name="Kent A.D."/>
        </authorList>
    </citation>
    <scope>NUCLEOTIDE SEQUENCE</scope>
</reference>
<dbReference type="InterPro" id="IPR036259">
    <property type="entry name" value="MFS_trans_sf"/>
</dbReference>
<proteinExistence type="inferred from homology"/>
<dbReference type="EMBL" id="OIVN01004135">
    <property type="protein sequence ID" value="SPD15675.1"/>
    <property type="molecule type" value="Genomic_DNA"/>
</dbReference>
<evidence type="ECO:0000256" key="6">
    <source>
        <dbReference type="SAM" id="Phobius"/>
    </source>
</evidence>
<keyword evidence="3 6" id="KW-0812">Transmembrane</keyword>
<comment type="similarity">
    <text evidence="2">Belongs to the major facilitator superfamily. Proton-dependent oligopeptide transporter (POT/PTR) (TC 2.A.17) family.</text>
</comment>